<organism evidence="7 8">
    <name type="scientific">Peptoniphilus lacrimalis</name>
    <dbReference type="NCBI Taxonomy" id="33031"/>
    <lineage>
        <taxon>Bacteria</taxon>
        <taxon>Bacillati</taxon>
        <taxon>Bacillota</taxon>
        <taxon>Tissierellia</taxon>
        <taxon>Tissierellales</taxon>
        <taxon>Peptoniphilaceae</taxon>
        <taxon>Peptoniphilus</taxon>
    </lineage>
</organism>
<evidence type="ECO:0000256" key="5">
    <source>
        <dbReference type="NCBIfam" id="TIGR01378"/>
    </source>
</evidence>
<dbReference type="Pfam" id="PF04265">
    <property type="entry name" value="TPK_B1_binding"/>
    <property type="match status" value="1"/>
</dbReference>
<dbReference type="Pfam" id="PF04263">
    <property type="entry name" value="TPK_catalytic"/>
    <property type="match status" value="1"/>
</dbReference>
<accession>A0A379C4D6</accession>
<dbReference type="NCBIfam" id="TIGR01378">
    <property type="entry name" value="thi_PPkinase"/>
    <property type="match status" value="1"/>
</dbReference>
<dbReference type="GO" id="GO:0004788">
    <property type="term" value="F:thiamine diphosphokinase activity"/>
    <property type="evidence" value="ECO:0007669"/>
    <property type="project" value="UniProtKB-UniRule"/>
</dbReference>
<gene>
    <name evidence="7" type="primary">thiN</name>
    <name evidence="7" type="ORF">NCTC13149_00910</name>
</gene>
<keyword evidence="2" id="KW-0547">Nucleotide-binding</keyword>
<evidence type="ECO:0000256" key="3">
    <source>
        <dbReference type="ARBA" id="ARBA00022777"/>
    </source>
</evidence>
<dbReference type="EMBL" id="UGSZ01000001">
    <property type="protein sequence ID" value="SUB57094.1"/>
    <property type="molecule type" value="Genomic_DNA"/>
</dbReference>
<dbReference type="EC" id="2.7.6.2" evidence="5"/>
<dbReference type="GO" id="GO:0030975">
    <property type="term" value="F:thiamine binding"/>
    <property type="evidence" value="ECO:0007669"/>
    <property type="project" value="InterPro"/>
</dbReference>
<dbReference type="GO" id="GO:0016301">
    <property type="term" value="F:kinase activity"/>
    <property type="evidence" value="ECO:0007669"/>
    <property type="project" value="UniProtKB-KW"/>
</dbReference>
<protein>
    <recommendedName>
        <fullName evidence="5">Thiamine diphosphokinase</fullName>
        <ecNumber evidence="5">2.7.6.2</ecNumber>
    </recommendedName>
</protein>
<dbReference type="InterPro" id="IPR036759">
    <property type="entry name" value="TPK_catalytic_sf"/>
</dbReference>
<dbReference type="InterPro" id="IPR053149">
    <property type="entry name" value="TPK"/>
</dbReference>
<evidence type="ECO:0000313" key="7">
    <source>
        <dbReference type="EMBL" id="SUB57094.1"/>
    </source>
</evidence>
<keyword evidence="1 7" id="KW-0808">Transferase</keyword>
<dbReference type="PANTHER" id="PTHR41299">
    <property type="entry name" value="THIAMINE PYROPHOSPHOKINASE"/>
    <property type="match status" value="1"/>
</dbReference>
<keyword evidence="4" id="KW-0067">ATP-binding</keyword>
<dbReference type="SMART" id="SM00983">
    <property type="entry name" value="TPK_B1_binding"/>
    <property type="match status" value="1"/>
</dbReference>
<reference evidence="7 8" key="1">
    <citation type="submission" date="2018-06" db="EMBL/GenBank/DDBJ databases">
        <authorList>
            <consortium name="Pathogen Informatics"/>
            <person name="Doyle S."/>
        </authorList>
    </citation>
    <scope>NUCLEOTIDE SEQUENCE [LARGE SCALE GENOMIC DNA]</scope>
    <source>
        <strain evidence="7 8">NCTC13149</strain>
    </source>
</reference>
<dbReference type="GO" id="GO:0009229">
    <property type="term" value="P:thiamine diphosphate biosynthetic process"/>
    <property type="evidence" value="ECO:0007669"/>
    <property type="project" value="InterPro"/>
</dbReference>
<keyword evidence="3 7" id="KW-0418">Kinase</keyword>
<dbReference type="InterPro" id="IPR007371">
    <property type="entry name" value="TPK_catalytic"/>
</dbReference>
<name>A0A379C4D6_9FIRM</name>
<dbReference type="RefSeq" id="WP_019034549.1">
    <property type="nucleotide sequence ID" value="NZ_UGSZ01000001.1"/>
</dbReference>
<evidence type="ECO:0000259" key="6">
    <source>
        <dbReference type="SMART" id="SM00983"/>
    </source>
</evidence>
<proteinExistence type="predicted"/>
<evidence type="ECO:0000256" key="4">
    <source>
        <dbReference type="ARBA" id="ARBA00022840"/>
    </source>
</evidence>
<evidence type="ECO:0000256" key="1">
    <source>
        <dbReference type="ARBA" id="ARBA00022679"/>
    </source>
</evidence>
<dbReference type="SUPFAM" id="SSF63999">
    <property type="entry name" value="Thiamin pyrophosphokinase, catalytic domain"/>
    <property type="match status" value="1"/>
</dbReference>
<sequence length="211" mass="24152">MKKALLISGGNRVSKKLLDKYLNRFIIVADGGMKMLRDYDILPNLIIGDMDSIDDKALNFIEKNNIKREIYPSHKNLTDTEICLERLVDLAYEDIVITGALGSRFDHEIANTFLLIDLYKKNIIAKIVDDNNEIFYLEKGTYYFKKDDKKYISLISLSNQTVFTSEGLEYEVKNFTICRNKPGLGVSNEIKDEIGKIIIEKGKVLLVKSKD</sequence>
<dbReference type="AlphaFoldDB" id="A0A379C4D6"/>
<dbReference type="STRING" id="1122949.GCA_000378725_00653"/>
<dbReference type="OrthoDB" id="9804377at2"/>
<dbReference type="CDD" id="cd07995">
    <property type="entry name" value="TPK"/>
    <property type="match status" value="1"/>
</dbReference>
<dbReference type="SUPFAM" id="SSF63862">
    <property type="entry name" value="Thiamin pyrophosphokinase, substrate-binding domain"/>
    <property type="match status" value="1"/>
</dbReference>
<dbReference type="InterPro" id="IPR036371">
    <property type="entry name" value="TPK_B1-bd_sf"/>
</dbReference>
<feature type="domain" description="Thiamin pyrophosphokinase thiamin-binding" evidence="6">
    <location>
        <begin position="140"/>
        <end position="205"/>
    </location>
</feature>
<dbReference type="PANTHER" id="PTHR41299:SF1">
    <property type="entry name" value="THIAMINE PYROPHOSPHOKINASE"/>
    <property type="match status" value="1"/>
</dbReference>
<dbReference type="GO" id="GO:0006772">
    <property type="term" value="P:thiamine metabolic process"/>
    <property type="evidence" value="ECO:0007669"/>
    <property type="project" value="UniProtKB-UniRule"/>
</dbReference>
<dbReference type="Gene3D" id="3.40.50.10240">
    <property type="entry name" value="Thiamin pyrophosphokinase, catalytic domain"/>
    <property type="match status" value="1"/>
</dbReference>
<evidence type="ECO:0000256" key="2">
    <source>
        <dbReference type="ARBA" id="ARBA00022741"/>
    </source>
</evidence>
<dbReference type="GO" id="GO:0005524">
    <property type="term" value="F:ATP binding"/>
    <property type="evidence" value="ECO:0007669"/>
    <property type="project" value="UniProtKB-KW"/>
</dbReference>
<dbReference type="InterPro" id="IPR006282">
    <property type="entry name" value="Thi_PPkinase"/>
</dbReference>
<dbReference type="Proteomes" id="UP000255517">
    <property type="component" value="Unassembled WGS sequence"/>
</dbReference>
<evidence type="ECO:0000313" key="8">
    <source>
        <dbReference type="Proteomes" id="UP000255517"/>
    </source>
</evidence>
<dbReference type="InterPro" id="IPR007373">
    <property type="entry name" value="Thiamin_PyroPKinase_B1-bd"/>
</dbReference>